<proteinExistence type="predicted"/>
<dbReference type="InterPro" id="IPR010781">
    <property type="entry name" value="DUF1376"/>
</dbReference>
<name>A0A7W6EFD5_9HYPH</name>
<dbReference type="AlphaFoldDB" id="A0A7W6EFD5"/>
<protein>
    <submittedName>
        <fullName evidence="2">Uncharacterized protein YdaU (DUF1376 family)</fullName>
    </submittedName>
</protein>
<feature type="region of interest" description="Disordered" evidence="1">
    <location>
        <begin position="132"/>
        <end position="156"/>
    </location>
</feature>
<sequence>MSKKHIPYFDFYPADFMNGVRGLTPQEVGVYTMLLCRIYEESGPVDLHHSRLATYCGMRVKTFTSVVERLIDLGKLLLVDGALHNSRAMTEISNRADKLKNKSTAGKASAEIRKEKQRQIAAPVEQVFNYTDTDTEADNNPPLPPVSEAPADEGKVAAPEREIGEWTQLMIDIKAAFEAAGSMNLRPDTDYVGAWRDLGYRPPIILAEIKSTLARKPHVNTLKYFNNQIREAHERAAKQPAASPPVDEGKRLNYLRGMVQEWQREPTTWPSRLGPRPGDPGCTIPANILAEFGVHPCDRRAA</sequence>
<keyword evidence="3" id="KW-1185">Reference proteome</keyword>
<evidence type="ECO:0000313" key="2">
    <source>
        <dbReference type="EMBL" id="MBB3808773.1"/>
    </source>
</evidence>
<evidence type="ECO:0000313" key="3">
    <source>
        <dbReference type="Proteomes" id="UP000537592"/>
    </source>
</evidence>
<dbReference type="Proteomes" id="UP000537592">
    <property type="component" value="Unassembled WGS sequence"/>
</dbReference>
<accession>A0A7W6EFD5</accession>
<dbReference type="Pfam" id="PF07120">
    <property type="entry name" value="DUF1376"/>
    <property type="match status" value="1"/>
</dbReference>
<comment type="caution">
    <text evidence="2">The sequence shown here is derived from an EMBL/GenBank/DDBJ whole genome shotgun (WGS) entry which is preliminary data.</text>
</comment>
<dbReference type="RefSeq" id="WP_183750815.1">
    <property type="nucleotide sequence ID" value="NZ_JACICC010000002.1"/>
</dbReference>
<organism evidence="2 3">
    <name type="scientific">Pseudochelatococcus contaminans</name>
    <dbReference type="NCBI Taxonomy" id="1538103"/>
    <lineage>
        <taxon>Bacteria</taxon>
        <taxon>Pseudomonadati</taxon>
        <taxon>Pseudomonadota</taxon>
        <taxon>Alphaproteobacteria</taxon>
        <taxon>Hyphomicrobiales</taxon>
        <taxon>Chelatococcaceae</taxon>
        <taxon>Pseudochelatococcus</taxon>
    </lineage>
</organism>
<reference evidence="2 3" key="1">
    <citation type="submission" date="2020-08" db="EMBL/GenBank/DDBJ databases">
        <title>Genomic Encyclopedia of Type Strains, Phase IV (KMG-IV): sequencing the most valuable type-strain genomes for metagenomic binning, comparative biology and taxonomic classification.</title>
        <authorList>
            <person name="Goeker M."/>
        </authorList>
    </citation>
    <scope>NUCLEOTIDE SEQUENCE [LARGE SCALE GENOMIC DNA]</scope>
    <source>
        <strain evidence="2 3">DSM 28760</strain>
    </source>
</reference>
<evidence type="ECO:0000256" key="1">
    <source>
        <dbReference type="SAM" id="MobiDB-lite"/>
    </source>
</evidence>
<gene>
    <name evidence="2" type="ORF">FHS81_000843</name>
</gene>
<dbReference type="EMBL" id="JACICC010000002">
    <property type="protein sequence ID" value="MBB3808773.1"/>
    <property type="molecule type" value="Genomic_DNA"/>
</dbReference>